<reference evidence="2 3" key="1">
    <citation type="submission" date="2017-07" db="EMBL/GenBank/DDBJ databases">
        <title>Flavobacterium cyanobacteriorum sp. nov., isolated from cyanobacterial aggregates in a eutrophic lake.</title>
        <authorList>
            <person name="Cai H."/>
        </authorList>
    </citation>
    <scope>NUCLEOTIDE SEQUENCE [LARGE SCALE GENOMIC DNA]</scope>
    <source>
        <strain evidence="2 3">TH021</strain>
    </source>
</reference>
<name>A0A255YVG7_9FLAO</name>
<keyword evidence="1" id="KW-0732">Signal</keyword>
<evidence type="ECO:0000313" key="2">
    <source>
        <dbReference type="EMBL" id="OYQ33208.1"/>
    </source>
</evidence>
<keyword evidence="3" id="KW-1185">Reference proteome</keyword>
<protein>
    <submittedName>
        <fullName evidence="2">Uncharacterized protein</fullName>
    </submittedName>
</protein>
<feature type="chain" id="PRO_5012151932" evidence="1">
    <location>
        <begin position="21"/>
        <end position="418"/>
    </location>
</feature>
<dbReference type="RefSeq" id="WP_094416326.1">
    <property type="nucleotide sequence ID" value="NZ_NOXV01000300.1"/>
</dbReference>
<accession>A0A255YVG7</accession>
<comment type="caution">
    <text evidence="2">The sequence shown here is derived from an EMBL/GenBank/DDBJ whole genome shotgun (WGS) entry which is preliminary data.</text>
</comment>
<dbReference type="EMBL" id="NOXV01000300">
    <property type="protein sequence ID" value="OYQ33208.1"/>
    <property type="molecule type" value="Genomic_DNA"/>
</dbReference>
<sequence length="418" mass="48760">MKIITFLILLLSPTFVFSQAKIEIDTIEVNYRIKDSIGVTSQIPQIKNGVNAVAKEKINSDIRKYFMAGITKDSAEYVNEILKQYELTTLEEYLELEDGELMPDDESEAFEITYLSDNLLNFTYSYQRLPFRGRYQFFFYSSQYDLRTGNKLKFDDFLTIEKDTLISIFRKKGYSISPQSGPDTPFLIVPIDEYDQYVEENIKYLFDKNDDFSCIDFYFIEKGNDLHLMFKFQCAGPYLADYGISMRYLQPYIMYSEFKNRFKLWGNNIYSLIGYDYLTLGNKIEFQEYTLTNTGSGFLLSNYNKAATAEYGIIICHSSTKTYHLFIKYQTVKDKKKGIITDIIELDKNELMGHLFVEFCETKNGGDSEIIALVKDRKDNSGYYTKIVKAWRANRKSGKFESVKKNKIKRCANESYGI</sequence>
<dbReference type="Gene3D" id="3.30.565.40">
    <property type="entry name" value="Fervidobacterium nodosum Rt17-B1 like"/>
    <property type="match status" value="1"/>
</dbReference>
<dbReference type="Proteomes" id="UP000216605">
    <property type="component" value="Unassembled WGS sequence"/>
</dbReference>
<evidence type="ECO:0000256" key="1">
    <source>
        <dbReference type="SAM" id="SignalP"/>
    </source>
</evidence>
<organism evidence="2 3">
    <name type="scientific">Flavobacterium cyanobacteriorum</name>
    <dbReference type="NCBI Taxonomy" id="2022802"/>
    <lineage>
        <taxon>Bacteria</taxon>
        <taxon>Pseudomonadati</taxon>
        <taxon>Bacteroidota</taxon>
        <taxon>Flavobacteriia</taxon>
        <taxon>Flavobacteriales</taxon>
        <taxon>Flavobacteriaceae</taxon>
        <taxon>Flavobacterium</taxon>
    </lineage>
</organism>
<proteinExistence type="predicted"/>
<evidence type="ECO:0000313" key="3">
    <source>
        <dbReference type="Proteomes" id="UP000216605"/>
    </source>
</evidence>
<gene>
    <name evidence="2" type="ORF">CHU92_13170</name>
</gene>
<dbReference type="AlphaFoldDB" id="A0A255YVG7"/>
<dbReference type="OrthoDB" id="1431305at2"/>
<feature type="signal peptide" evidence="1">
    <location>
        <begin position="1"/>
        <end position="20"/>
    </location>
</feature>